<evidence type="ECO:0000313" key="3">
    <source>
        <dbReference type="RefSeq" id="XP_030523467.2"/>
    </source>
</evidence>
<dbReference type="PANTHER" id="PTHR38926:SF5">
    <property type="entry name" value="F-BOX AND LEUCINE-RICH REPEAT PROTEIN 6"/>
    <property type="match status" value="1"/>
</dbReference>
<gene>
    <name evidence="3" type="primary">LOC115736086</name>
</gene>
<organism evidence="2 3">
    <name type="scientific">Rhodamnia argentea</name>
    <dbReference type="NCBI Taxonomy" id="178133"/>
    <lineage>
        <taxon>Eukaryota</taxon>
        <taxon>Viridiplantae</taxon>
        <taxon>Streptophyta</taxon>
        <taxon>Embryophyta</taxon>
        <taxon>Tracheophyta</taxon>
        <taxon>Spermatophyta</taxon>
        <taxon>Magnoliopsida</taxon>
        <taxon>eudicotyledons</taxon>
        <taxon>Gunneridae</taxon>
        <taxon>Pentapetalae</taxon>
        <taxon>rosids</taxon>
        <taxon>malvids</taxon>
        <taxon>Myrtales</taxon>
        <taxon>Myrtaceae</taxon>
        <taxon>Myrtoideae</taxon>
        <taxon>Myrteae</taxon>
        <taxon>Australasian group</taxon>
        <taxon>Rhodamnia</taxon>
    </lineage>
</organism>
<keyword evidence="2" id="KW-1185">Reference proteome</keyword>
<protein>
    <submittedName>
        <fullName evidence="3">F-box protein SKIP1-like</fullName>
    </submittedName>
</protein>
<evidence type="ECO:0000256" key="1">
    <source>
        <dbReference type="SAM" id="MobiDB-lite"/>
    </source>
</evidence>
<dbReference type="Proteomes" id="UP000827889">
    <property type="component" value="Chromosome 4"/>
</dbReference>
<sequence>MDVRHVPEQSPPTGSSADSGSYRDWAELTHDCLTNVLSRLTMEQLWTGPMLVCKPWLRACKDPCLHSTFDLETRFESSPMPIRWWSPEFQRRVDAMLRSVVGWSGGGLTVIRTRHCSDRALNLVAERCPSLQVLSIKSCPKVTDESMARIASHCTNLRELDISYCDEVSHESLVLIGRNCPNLKVLKRNMMEWLDPSEDVTCPEDCDSEAAAIGKFMPRLEHLEIRFSMLTAKGLTSICDGCLDLMHLDLLGCAYLTRRDIVDATSKLKNLKDKVQPNFYIPRSVFRAEMYERLETDVLRIWSGKAGSSC</sequence>
<dbReference type="SUPFAM" id="SSF81383">
    <property type="entry name" value="F-box domain"/>
    <property type="match status" value="1"/>
</dbReference>
<dbReference type="Gene3D" id="3.80.10.10">
    <property type="entry name" value="Ribonuclease Inhibitor"/>
    <property type="match status" value="1"/>
</dbReference>
<reference evidence="3" key="1">
    <citation type="submission" date="2025-08" db="UniProtKB">
        <authorList>
            <consortium name="RefSeq"/>
        </authorList>
    </citation>
    <scope>IDENTIFICATION</scope>
    <source>
        <tissue evidence="3">Leaf</tissue>
    </source>
</reference>
<dbReference type="Gene3D" id="1.20.1280.50">
    <property type="match status" value="1"/>
</dbReference>
<dbReference type="KEGG" id="rarg:115736086"/>
<dbReference type="AlphaFoldDB" id="A0A8B8NLV1"/>
<name>A0A8B8NLV1_9MYRT</name>
<dbReference type="Pfam" id="PF13516">
    <property type="entry name" value="LRR_6"/>
    <property type="match status" value="1"/>
</dbReference>
<dbReference type="RefSeq" id="XP_030523467.2">
    <property type="nucleotide sequence ID" value="XM_030667607.2"/>
</dbReference>
<dbReference type="GeneID" id="115736086"/>
<accession>A0A8B8NLV1</accession>
<dbReference type="PANTHER" id="PTHR38926">
    <property type="entry name" value="F-BOX DOMAIN CONTAINING PROTEIN, EXPRESSED"/>
    <property type="match status" value="1"/>
</dbReference>
<dbReference type="SMART" id="SM00367">
    <property type="entry name" value="LRR_CC"/>
    <property type="match status" value="4"/>
</dbReference>
<proteinExistence type="predicted"/>
<dbReference type="InterPro" id="IPR001611">
    <property type="entry name" value="Leu-rich_rpt"/>
</dbReference>
<dbReference type="InterPro" id="IPR036047">
    <property type="entry name" value="F-box-like_dom_sf"/>
</dbReference>
<dbReference type="InterPro" id="IPR006553">
    <property type="entry name" value="Leu-rich_rpt_Cys-con_subtyp"/>
</dbReference>
<dbReference type="InterPro" id="IPR032675">
    <property type="entry name" value="LRR_dom_sf"/>
</dbReference>
<evidence type="ECO:0000313" key="2">
    <source>
        <dbReference type="Proteomes" id="UP000827889"/>
    </source>
</evidence>
<dbReference type="SUPFAM" id="SSF52047">
    <property type="entry name" value="RNI-like"/>
    <property type="match status" value="1"/>
</dbReference>
<feature type="region of interest" description="Disordered" evidence="1">
    <location>
        <begin position="1"/>
        <end position="21"/>
    </location>
</feature>